<reference evidence="1 2" key="1">
    <citation type="submission" date="2015-10" db="EMBL/GenBank/DDBJ databases">
        <title>The cercosporin biosynthetic gene cluster was horizontally transferred to several fungal lineages and shown to be expanded in Cercospora beticola based on microsynteny with recipient genomes.</title>
        <authorList>
            <person name="De Jonge R."/>
            <person name="Ebert M.K."/>
            <person name="Suttle J.C."/>
            <person name="Jurick Ii W.M."/>
            <person name="Secor G.A."/>
            <person name="Thomma B.P."/>
            <person name="Van De Peer Y."/>
            <person name="Bolton M.D."/>
        </authorList>
    </citation>
    <scope>NUCLEOTIDE SEQUENCE [LARGE SCALE GENOMIC DNA]</scope>
    <source>
        <strain evidence="1 2">09-40</strain>
    </source>
</reference>
<protein>
    <submittedName>
        <fullName evidence="1">Uncharacterized protein</fullName>
    </submittedName>
</protein>
<evidence type="ECO:0000313" key="1">
    <source>
        <dbReference type="EMBL" id="PIB02529.1"/>
    </source>
</evidence>
<gene>
    <name evidence="1" type="ORF">CB0940_01936</name>
</gene>
<dbReference type="EMBL" id="LKMD01000100">
    <property type="protein sequence ID" value="PIB02529.1"/>
    <property type="molecule type" value="Genomic_DNA"/>
</dbReference>
<accession>A0A2G5ICM9</accession>
<dbReference type="AlphaFoldDB" id="A0A2G5ICM9"/>
<dbReference type="Proteomes" id="UP000230605">
    <property type="component" value="Chromosome 1"/>
</dbReference>
<evidence type="ECO:0000313" key="2">
    <source>
        <dbReference type="Proteomes" id="UP000230605"/>
    </source>
</evidence>
<proteinExistence type="predicted"/>
<organism evidence="1 2">
    <name type="scientific">Cercospora beticola</name>
    <name type="common">Sugarbeet leaf spot fungus</name>
    <dbReference type="NCBI Taxonomy" id="122368"/>
    <lineage>
        <taxon>Eukaryota</taxon>
        <taxon>Fungi</taxon>
        <taxon>Dikarya</taxon>
        <taxon>Ascomycota</taxon>
        <taxon>Pezizomycotina</taxon>
        <taxon>Dothideomycetes</taxon>
        <taxon>Dothideomycetidae</taxon>
        <taxon>Mycosphaerellales</taxon>
        <taxon>Mycosphaerellaceae</taxon>
        <taxon>Cercospora</taxon>
    </lineage>
</organism>
<name>A0A2G5ICM9_CERBT</name>
<sequence length="139" mass="15242">MVLSHEQCNLDGALKLLYKYLSDLRTNWGILPVAARTLKAKVAKAMSAALELAFPNRPPVPLKPNAQSSGGIETDKELEQLVQDDYSGLKGDAAQGVFPRIIATIYKYDDTTYAYTAPGPTKTRCDSYAAHAVQLRKKI</sequence>
<comment type="caution">
    <text evidence="1">The sequence shown here is derived from an EMBL/GenBank/DDBJ whole genome shotgun (WGS) entry which is preliminary data.</text>
</comment>
<dbReference type="OrthoDB" id="10635796at2759"/>